<dbReference type="PANTHER" id="PTHR10877">
    <property type="entry name" value="POLYCYSTIN FAMILY MEMBER"/>
    <property type="match status" value="1"/>
</dbReference>
<evidence type="ECO:0000256" key="4">
    <source>
        <dbReference type="ARBA" id="ARBA00022989"/>
    </source>
</evidence>
<comment type="subcellular location">
    <subcellularLocation>
        <location evidence="1">Membrane</location>
        <topology evidence="1">Multi-pass membrane protein</topology>
    </subcellularLocation>
</comment>
<sequence>MKFDVSQIMGADAFLGPFCFALFMFLVVFVCLSMFLSIINDSFRHAKGNQEQDQIILSFMLKKFLRWTGLKRLNQSEIQEERDCRMRSQYFDPVENFPYKIDQLLEALNRIYIAQKIDLARLEKAGF</sequence>
<keyword evidence="4 6" id="KW-1133">Transmembrane helix</keyword>
<evidence type="ECO:0000256" key="6">
    <source>
        <dbReference type="SAM" id="Phobius"/>
    </source>
</evidence>
<protein>
    <recommendedName>
        <fullName evidence="7">Polycystin cation channel PKD1/PKD2 domain-containing protein</fullName>
    </recommendedName>
</protein>
<dbReference type="AlphaFoldDB" id="A0A814JCU4"/>
<organism evidence="8 9">
    <name type="scientific">Adineta steineri</name>
    <dbReference type="NCBI Taxonomy" id="433720"/>
    <lineage>
        <taxon>Eukaryota</taxon>
        <taxon>Metazoa</taxon>
        <taxon>Spiralia</taxon>
        <taxon>Gnathifera</taxon>
        <taxon>Rotifera</taxon>
        <taxon>Eurotatoria</taxon>
        <taxon>Bdelloidea</taxon>
        <taxon>Adinetida</taxon>
        <taxon>Adinetidae</taxon>
        <taxon>Adineta</taxon>
    </lineage>
</organism>
<evidence type="ECO:0000256" key="1">
    <source>
        <dbReference type="ARBA" id="ARBA00004141"/>
    </source>
</evidence>
<evidence type="ECO:0000313" key="9">
    <source>
        <dbReference type="Proteomes" id="UP000663891"/>
    </source>
</evidence>
<comment type="similarity">
    <text evidence="2">Belongs to the polycystin family.</text>
</comment>
<comment type="caution">
    <text evidence="8">The sequence shown here is derived from an EMBL/GenBank/DDBJ whole genome shotgun (WGS) entry which is preliminary data.</text>
</comment>
<dbReference type="OrthoDB" id="10043707at2759"/>
<dbReference type="GO" id="GO:0050982">
    <property type="term" value="P:detection of mechanical stimulus"/>
    <property type="evidence" value="ECO:0007669"/>
    <property type="project" value="TreeGrafter"/>
</dbReference>
<dbReference type="Pfam" id="PF08016">
    <property type="entry name" value="PKD_channel"/>
    <property type="match status" value="1"/>
</dbReference>
<evidence type="ECO:0000256" key="3">
    <source>
        <dbReference type="ARBA" id="ARBA00022692"/>
    </source>
</evidence>
<name>A0A814JCU4_9BILA</name>
<gene>
    <name evidence="8" type="ORF">VCS650_LOCUS16588</name>
</gene>
<dbReference type="Proteomes" id="UP000663891">
    <property type="component" value="Unassembled WGS sequence"/>
</dbReference>
<accession>A0A814JCU4</accession>
<proteinExistence type="inferred from homology"/>
<keyword evidence="5 6" id="KW-0472">Membrane</keyword>
<evidence type="ECO:0000313" key="8">
    <source>
        <dbReference type="EMBL" id="CAF1035828.1"/>
    </source>
</evidence>
<dbReference type="EMBL" id="CAJNON010000149">
    <property type="protein sequence ID" value="CAF1035828.1"/>
    <property type="molecule type" value="Genomic_DNA"/>
</dbReference>
<evidence type="ECO:0000256" key="5">
    <source>
        <dbReference type="ARBA" id="ARBA00023136"/>
    </source>
</evidence>
<dbReference type="PANTHER" id="PTHR10877:SF194">
    <property type="entry name" value="LOCATION OF VULVA DEFECTIVE 1"/>
    <property type="match status" value="1"/>
</dbReference>
<evidence type="ECO:0000259" key="7">
    <source>
        <dbReference type="Pfam" id="PF08016"/>
    </source>
</evidence>
<dbReference type="GO" id="GO:0016020">
    <property type="term" value="C:membrane"/>
    <property type="evidence" value="ECO:0007669"/>
    <property type="project" value="UniProtKB-SubCell"/>
</dbReference>
<keyword evidence="3 6" id="KW-0812">Transmembrane</keyword>
<dbReference type="InterPro" id="IPR013122">
    <property type="entry name" value="PKD1_2_channel"/>
</dbReference>
<dbReference type="GO" id="GO:0005262">
    <property type="term" value="F:calcium channel activity"/>
    <property type="evidence" value="ECO:0007669"/>
    <property type="project" value="TreeGrafter"/>
</dbReference>
<evidence type="ECO:0000256" key="2">
    <source>
        <dbReference type="ARBA" id="ARBA00007200"/>
    </source>
</evidence>
<feature type="domain" description="Polycystin cation channel PKD1/PKD2" evidence="7">
    <location>
        <begin position="3"/>
        <end position="44"/>
    </location>
</feature>
<dbReference type="InterPro" id="IPR051223">
    <property type="entry name" value="Polycystin"/>
</dbReference>
<feature type="transmembrane region" description="Helical" evidence="6">
    <location>
        <begin position="14"/>
        <end position="39"/>
    </location>
</feature>
<reference evidence="8" key="1">
    <citation type="submission" date="2021-02" db="EMBL/GenBank/DDBJ databases">
        <authorList>
            <person name="Nowell W R."/>
        </authorList>
    </citation>
    <scope>NUCLEOTIDE SEQUENCE</scope>
</reference>